<dbReference type="InterPro" id="IPR003660">
    <property type="entry name" value="HAMP_dom"/>
</dbReference>
<comment type="similarity">
    <text evidence="3">Belongs to the methyl-accepting chemotaxis (MCP) protein family.</text>
</comment>
<name>A0A0G3BDL7_9BURK</name>
<evidence type="ECO:0000256" key="1">
    <source>
        <dbReference type="ARBA" id="ARBA00004370"/>
    </source>
</evidence>
<protein>
    <submittedName>
        <fullName evidence="8">Methyl-accepting chemotaxis protein</fullName>
    </submittedName>
</protein>
<dbReference type="Pfam" id="PF00672">
    <property type="entry name" value="HAMP"/>
    <property type="match status" value="1"/>
</dbReference>
<dbReference type="Gene3D" id="3.30.450.20">
    <property type="entry name" value="PAS domain"/>
    <property type="match status" value="1"/>
</dbReference>
<evidence type="ECO:0000259" key="6">
    <source>
        <dbReference type="PROSITE" id="PS50111"/>
    </source>
</evidence>
<dbReference type="InterPro" id="IPR051310">
    <property type="entry name" value="MCP_chemotaxis"/>
</dbReference>
<keyword evidence="5" id="KW-0472">Membrane</keyword>
<dbReference type="PANTHER" id="PTHR43531:SF14">
    <property type="entry name" value="METHYL-ACCEPTING CHEMOTAXIS PROTEIN I-RELATED"/>
    <property type="match status" value="1"/>
</dbReference>
<feature type="domain" description="Methyl-accepting transducer" evidence="6">
    <location>
        <begin position="385"/>
        <end position="614"/>
    </location>
</feature>
<dbReference type="RefSeq" id="WP_047193486.1">
    <property type="nucleotide sequence ID" value="NZ_CP011371.1"/>
</dbReference>
<sequence length="640" mass="68365">MFWNALSLRLKFFAASALTLCLTVLLVVLFQTELARRDQLERVRDHELPAQLSSVAGRVEAQLNKVIAGSEALANNTYLKAWIEAGAPLEQQAAVEAAMAQVQRSLKANAAFMATTLPDGSVRYHHWEGGKLQWRLLSAETPSDSWYFNYLKSGRPYELNLDSNPLSKSVMLFVNYRSDAQGADGRPLNVAGGGLDMTQLATLIREVRVGKSGAVMLVKADGVVDVHPDPAQAGKVDLSKLPGFAPLLADQWKAVRERGVSVQQTRLEDGQVAFVGAVYLPDLQRYLVASMPLQEVTAGIRENQWWTFAAGAALLVMGLALLYPLVGRLIGPLATLRRQVAAVTDSLDLSARFDVTDQSEIGEIGRQLNRFMDRLQQSFESVRHASDDILARSLAIAEGNQSLSGRTEQQAGSLRETATSMEQISASVRQNADSAGQARGLSAGASDVARQGGEVMAQAVETMDAISHSASRISDIVGVIDGIAFQTNILALNAAVEAARAGEQGKGFAVVASEVRSLAQRSAQAAREIKQLIAESNERVSAGSSHIERAGKTMRELVDAVQRVSDIMSEISAASGEQAQGVAGINKAVASMDDATRQNAALVQQSAQAAAGLREQAGRLVEAIGVFRLGRGERGGVVAG</sequence>
<dbReference type="STRING" id="413882.AAW51_0681"/>
<feature type="domain" description="HAMP" evidence="7">
    <location>
        <begin position="327"/>
        <end position="380"/>
    </location>
</feature>
<organism evidence="8 9">
    <name type="scientific">Caldimonas brevitalea</name>
    <dbReference type="NCBI Taxonomy" id="413882"/>
    <lineage>
        <taxon>Bacteria</taxon>
        <taxon>Pseudomonadati</taxon>
        <taxon>Pseudomonadota</taxon>
        <taxon>Betaproteobacteria</taxon>
        <taxon>Burkholderiales</taxon>
        <taxon>Sphaerotilaceae</taxon>
        <taxon>Caldimonas</taxon>
    </lineage>
</organism>
<keyword evidence="5" id="KW-0812">Transmembrane</keyword>
<dbReference type="SMART" id="SM00283">
    <property type="entry name" value="MA"/>
    <property type="match status" value="1"/>
</dbReference>
<dbReference type="GO" id="GO:0004888">
    <property type="term" value="F:transmembrane signaling receptor activity"/>
    <property type="evidence" value="ECO:0007669"/>
    <property type="project" value="InterPro"/>
</dbReference>
<dbReference type="GO" id="GO:0005886">
    <property type="term" value="C:plasma membrane"/>
    <property type="evidence" value="ECO:0007669"/>
    <property type="project" value="TreeGrafter"/>
</dbReference>
<evidence type="ECO:0000256" key="2">
    <source>
        <dbReference type="ARBA" id="ARBA00022481"/>
    </source>
</evidence>
<evidence type="ECO:0000259" key="7">
    <source>
        <dbReference type="PROSITE" id="PS50885"/>
    </source>
</evidence>
<gene>
    <name evidence="8" type="primary">mcp</name>
    <name evidence="8" type="ORF">AAW51_0681</name>
</gene>
<evidence type="ECO:0000256" key="5">
    <source>
        <dbReference type="SAM" id="Phobius"/>
    </source>
</evidence>
<proteinExistence type="inferred from homology"/>
<dbReference type="SMART" id="SM00304">
    <property type="entry name" value="HAMP"/>
    <property type="match status" value="1"/>
</dbReference>
<dbReference type="Gene3D" id="1.10.287.950">
    <property type="entry name" value="Methyl-accepting chemotaxis protein"/>
    <property type="match status" value="1"/>
</dbReference>
<dbReference type="InterPro" id="IPR004089">
    <property type="entry name" value="MCPsignal_dom"/>
</dbReference>
<dbReference type="Pfam" id="PF00015">
    <property type="entry name" value="MCPsignal"/>
    <property type="match status" value="1"/>
</dbReference>
<keyword evidence="9" id="KW-1185">Reference proteome</keyword>
<keyword evidence="4" id="KW-0807">Transducer</keyword>
<dbReference type="PANTHER" id="PTHR43531">
    <property type="entry name" value="PROTEIN ICFG"/>
    <property type="match status" value="1"/>
</dbReference>
<dbReference type="FunFam" id="1.10.287.950:FF:000001">
    <property type="entry name" value="Methyl-accepting chemotaxis sensory transducer"/>
    <property type="match status" value="1"/>
</dbReference>
<dbReference type="KEGG" id="pbh:AAW51_0681"/>
<evidence type="ECO:0000313" key="8">
    <source>
        <dbReference type="EMBL" id="AKJ27372.1"/>
    </source>
</evidence>
<evidence type="ECO:0000256" key="3">
    <source>
        <dbReference type="ARBA" id="ARBA00029447"/>
    </source>
</evidence>
<dbReference type="CDD" id="cd06225">
    <property type="entry name" value="HAMP"/>
    <property type="match status" value="1"/>
</dbReference>
<accession>A0A0G3BDL7</accession>
<keyword evidence="5" id="KW-1133">Transmembrane helix</keyword>
<dbReference type="InterPro" id="IPR004090">
    <property type="entry name" value="Chemotax_Me-accpt_rcpt"/>
</dbReference>
<keyword evidence="2" id="KW-0488">Methylation</keyword>
<evidence type="ECO:0000256" key="4">
    <source>
        <dbReference type="PROSITE-ProRule" id="PRU00284"/>
    </source>
</evidence>
<dbReference type="CDD" id="cd18774">
    <property type="entry name" value="PDC2_HK_sensor"/>
    <property type="match status" value="1"/>
</dbReference>
<dbReference type="PRINTS" id="PR00260">
    <property type="entry name" value="CHEMTRNSDUCR"/>
</dbReference>
<dbReference type="OrthoDB" id="8576332at2"/>
<evidence type="ECO:0000313" key="9">
    <source>
        <dbReference type="Proteomes" id="UP000035352"/>
    </source>
</evidence>
<dbReference type="GO" id="GO:0006935">
    <property type="term" value="P:chemotaxis"/>
    <property type="evidence" value="ECO:0007669"/>
    <property type="project" value="InterPro"/>
</dbReference>
<reference evidence="8 9" key="1">
    <citation type="submission" date="2015-05" db="EMBL/GenBank/DDBJ databases">
        <authorList>
            <person name="Tang B."/>
            <person name="Yu Y."/>
        </authorList>
    </citation>
    <scope>NUCLEOTIDE SEQUENCE [LARGE SCALE GENOMIC DNA]</scope>
    <source>
        <strain evidence="8 9">DSM 7029</strain>
    </source>
</reference>
<dbReference type="CDD" id="cd11386">
    <property type="entry name" value="MCP_signal"/>
    <property type="match status" value="1"/>
</dbReference>
<dbReference type="EMBL" id="CP011371">
    <property type="protein sequence ID" value="AKJ27372.1"/>
    <property type="molecule type" value="Genomic_DNA"/>
</dbReference>
<dbReference type="PROSITE" id="PS50111">
    <property type="entry name" value="CHEMOTAXIS_TRANSDUC_2"/>
    <property type="match status" value="1"/>
</dbReference>
<dbReference type="AlphaFoldDB" id="A0A0G3BDL7"/>
<dbReference type="PATRIC" id="fig|413882.6.peg.720"/>
<comment type="subcellular location">
    <subcellularLocation>
        <location evidence="1">Membrane</location>
    </subcellularLocation>
</comment>
<dbReference type="Proteomes" id="UP000035352">
    <property type="component" value="Chromosome"/>
</dbReference>
<dbReference type="SUPFAM" id="SSF58104">
    <property type="entry name" value="Methyl-accepting chemotaxis protein (MCP) signaling domain"/>
    <property type="match status" value="1"/>
</dbReference>
<feature type="transmembrane region" description="Helical" evidence="5">
    <location>
        <begin position="305"/>
        <end position="326"/>
    </location>
</feature>
<dbReference type="GO" id="GO:0007165">
    <property type="term" value="P:signal transduction"/>
    <property type="evidence" value="ECO:0007669"/>
    <property type="project" value="UniProtKB-KW"/>
</dbReference>
<dbReference type="PROSITE" id="PS50885">
    <property type="entry name" value="HAMP"/>
    <property type="match status" value="1"/>
</dbReference>